<keyword evidence="1" id="KW-0812">Transmembrane</keyword>
<dbReference type="RefSeq" id="WP_090347564.1">
    <property type="nucleotide sequence ID" value="NZ_LT629751.1"/>
</dbReference>
<evidence type="ECO:0000256" key="1">
    <source>
        <dbReference type="SAM" id="Phobius"/>
    </source>
</evidence>
<feature type="transmembrane region" description="Helical" evidence="1">
    <location>
        <begin position="53"/>
        <end position="72"/>
    </location>
</feature>
<keyword evidence="1" id="KW-1133">Transmembrane helix</keyword>
<proteinExistence type="predicted"/>
<protein>
    <submittedName>
        <fullName evidence="2">Uncharacterized protein</fullName>
    </submittedName>
</protein>
<feature type="transmembrane region" description="Helical" evidence="1">
    <location>
        <begin position="23"/>
        <end position="44"/>
    </location>
</feature>
<gene>
    <name evidence="2" type="ORF">SAMN05216221_0621</name>
</gene>
<dbReference type="OrthoDB" id="9837462at2"/>
<dbReference type="STRING" id="1392877.SAMN05216221_0621"/>
<dbReference type="AlphaFoldDB" id="A0A1H1MV66"/>
<sequence>MGYIAIASTAIPIRYAPDLVGKFYAVTLVLAVLSSALLTVTAWWRSIYRKRSAGLLTTILTGVAAYLVAEAIGNGHFGTAWLALVLIFVVLYAGIGSTRELVRELKPSSTQMEGRGF</sequence>
<organism evidence="2 3">
    <name type="scientific">Pseudomonas oryzae</name>
    <dbReference type="NCBI Taxonomy" id="1392877"/>
    <lineage>
        <taxon>Bacteria</taxon>
        <taxon>Pseudomonadati</taxon>
        <taxon>Pseudomonadota</taxon>
        <taxon>Gammaproteobacteria</taxon>
        <taxon>Pseudomonadales</taxon>
        <taxon>Pseudomonadaceae</taxon>
        <taxon>Pseudomonas</taxon>
    </lineage>
</organism>
<feature type="transmembrane region" description="Helical" evidence="1">
    <location>
        <begin position="78"/>
        <end position="95"/>
    </location>
</feature>
<reference evidence="3" key="1">
    <citation type="submission" date="2016-10" db="EMBL/GenBank/DDBJ databases">
        <authorList>
            <person name="Varghese N."/>
            <person name="Submissions S."/>
        </authorList>
    </citation>
    <scope>NUCLEOTIDE SEQUENCE [LARGE SCALE GENOMIC DNA]</scope>
    <source>
        <strain evidence="3">KCTC 32247</strain>
    </source>
</reference>
<dbReference type="EMBL" id="LT629751">
    <property type="protein sequence ID" value="SDR90624.1"/>
    <property type="molecule type" value="Genomic_DNA"/>
</dbReference>
<accession>A0A1H1MV66</accession>
<keyword evidence="3" id="KW-1185">Reference proteome</keyword>
<evidence type="ECO:0000313" key="3">
    <source>
        <dbReference type="Proteomes" id="UP000243359"/>
    </source>
</evidence>
<keyword evidence="1" id="KW-0472">Membrane</keyword>
<evidence type="ECO:0000313" key="2">
    <source>
        <dbReference type="EMBL" id="SDR90624.1"/>
    </source>
</evidence>
<name>A0A1H1MV66_9PSED</name>
<dbReference type="Proteomes" id="UP000243359">
    <property type="component" value="Chromosome I"/>
</dbReference>